<dbReference type="Proteomes" id="UP001175228">
    <property type="component" value="Unassembled WGS sequence"/>
</dbReference>
<dbReference type="SUPFAM" id="SSF56112">
    <property type="entry name" value="Protein kinase-like (PK-like)"/>
    <property type="match status" value="1"/>
</dbReference>
<gene>
    <name evidence="1" type="ORF">EDD18DRAFT_1103738</name>
</gene>
<keyword evidence="2" id="KW-1185">Reference proteome</keyword>
<dbReference type="AlphaFoldDB" id="A0AA39UYD1"/>
<dbReference type="InterPro" id="IPR011009">
    <property type="entry name" value="Kinase-like_dom_sf"/>
</dbReference>
<proteinExistence type="predicted"/>
<organism evidence="1 2">
    <name type="scientific">Armillaria luteobubalina</name>
    <dbReference type="NCBI Taxonomy" id="153913"/>
    <lineage>
        <taxon>Eukaryota</taxon>
        <taxon>Fungi</taxon>
        <taxon>Dikarya</taxon>
        <taxon>Basidiomycota</taxon>
        <taxon>Agaricomycotina</taxon>
        <taxon>Agaricomycetes</taxon>
        <taxon>Agaricomycetidae</taxon>
        <taxon>Agaricales</taxon>
        <taxon>Marasmiineae</taxon>
        <taxon>Physalacriaceae</taxon>
        <taxon>Armillaria</taxon>
    </lineage>
</organism>
<protein>
    <recommendedName>
        <fullName evidence="3">Aminoglycoside phosphotransferase domain-containing protein</fullName>
    </recommendedName>
</protein>
<evidence type="ECO:0008006" key="3">
    <source>
        <dbReference type="Google" id="ProtNLM"/>
    </source>
</evidence>
<sequence length="276" mass="31426">MDGSAVQFDESQLLAYSDEELNHFIVSSSPVPIDDDFESSVRMLSSSFVAKYVSPCRSRVPADKVSAMNVTESIGIRVPQIHRIVPETGAGGSEGQFLIMGRVRGRTLEDVWPTLKLAWRLRQYIRTMCQRTSLTAGGLASGSAFCKFWDFDAYGPELHASPENLREYMDWWILRLPSTEPRLDLEIKPFSMFMFTHMDLHTRNMIIDERGFYPPFFKRAALRTVGWFPSGWISCIMAWKWIVFQWISAGSKPAEANPLSFIEFRSMGQAGLVDDK</sequence>
<dbReference type="EMBL" id="JAUEPU010000011">
    <property type="protein sequence ID" value="KAK0498135.1"/>
    <property type="molecule type" value="Genomic_DNA"/>
</dbReference>
<accession>A0AA39UYD1</accession>
<evidence type="ECO:0000313" key="2">
    <source>
        <dbReference type="Proteomes" id="UP001175228"/>
    </source>
</evidence>
<comment type="caution">
    <text evidence="1">The sequence shown here is derived from an EMBL/GenBank/DDBJ whole genome shotgun (WGS) entry which is preliminary data.</text>
</comment>
<name>A0AA39UYD1_9AGAR</name>
<reference evidence="1" key="1">
    <citation type="submission" date="2023-06" db="EMBL/GenBank/DDBJ databases">
        <authorList>
            <consortium name="Lawrence Berkeley National Laboratory"/>
            <person name="Ahrendt S."/>
            <person name="Sahu N."/>
            <person name="Indic B."/>
            <person name="Wong-Bajracharya J."/>
            <person name="Merenyi Z."/>
            <person name="Ke H.-M."/>
            <person name="Monk M."/>
            <person name="Kocsube S."/>
            <person name="Drula E."/>
            <person name="Lipzen A."/>
            <person name="Balint B."/>
            <person name="Henrissat B."/>
            <person name="Andreopoulos B."/>
            <person name="Martin F.M."/>
            <person name="Harder C.B."/>
            <person name="Rigling D."/>
            <person name="Ford K.L."/>
            <person name="Foster G.D."/>
            <person name="Pangilinan J."/>
            <person name="Papanicolaou A."/>
            <person name="Barry K."/>
            <person name="LaButti K."/>
            <person name="Viragh M."/>
            <person name="Koriabine M."/>
            <person name="Yan M."/>
            <person name="Riley R."/>
            <person name="Champramary S."/>
            <person name="Plett K.L."/>
            <person name="Tsai I.J."/>
            <person name="Slot J."/>
            <person name="Sipos G."/>
            <person name="Plett J."/>
            <person name="Nagy L.G."/>
            <person name="Grigoriev I.V."/>
        </authorList>
    </citation>
    <scope>NUCLEOTIDE SEQUENCE</scope>
    <source>
        <strain evidence="1">HWK02</strain>
    </source>
</reference>
<evidence type="ECO:0000313" key="1">
    <source>
        <dbReference type="EMBL" id="KAK0498135.1"/>
    </source>
</evidence>